<reference evidence="1 2" key="1">
    <citation type="submission" date="2016-10" db="EMBL/GenBank/DDBJ databases">
        <authorList>
            <person name="de Groot N.N."/>
        </authorList>
    </citation>
    <scope>NUCLEOTIDE SEQUENCE [LARGE SCALE GENOMIC DNA]</scope>
    <source>
        <strain evidence="1 2">CPCC 201354</strain>
    </source>
</reference>
<dbReference type="AlphaFoldDB" id="A0A1G8IN57"/>
<gene>
    <name evidence="1" type="ORF">SAMN05421505_13822</name>
</gene>
<dbReference type="InterPro" id="IPR038658">
    <property type="entry name" value="SsgB_sf"/>
</dbReference>
<accession>A0A1G8IN57</accession>
<proteinExistence type="predicted"/>
<name>A0A1G8IN57_9ACTN</name>
<organism evidence="1 2">
    <name type="scientific">Sinosporangium album</name>
    <dbReference type="NCBI Taxonomy" id="504805"/>
    <lineage>
        <taxon>Bacteria</taxon>
        <taxon>Bacillati</taxon>
        <taxon>Actinomycetota</taxon>
        <taxon>Actinomycetes</taxon>
        <taxon>Streptosporangiales</taxon>
        <taxon>Streptosporangiaceae</taxon>
        <taxon>Sinosporangium</taxon>
    </lineage>
</organism>
<evidence type="ECO:0000313" key="1">
    <source>
        <dbReference type="EMBL" id="SDI20478.1"/>
    </source>
</evidence>
<sequence length="159" mass="17844">MTTSRTNQATEWSCYIPMWDEATEEFHNAWITYRTDDPYFVLLEIEDWPAPVAVPRVVLLEIEDWPAPVAVPRVVLLDGLSGRAECLSKPDRTALRVEPSSDSRYLLLGVTQGNLSLAVFRAPADVLARHMAGMHELVPEGEEMAHIDWDAVIANLMLA</sequence>
<dbReference type="EMBL" id="FNCN01000038">
    <property type="protein sequence ID" value="SDI20478.1"/>
    <property type="molecule type" value="Genomic_DNA"/>
</dbReference>
<dbReference type="Gene3D" id="2.30.31.20">
    <property type="entry name" value="Sporulation-specific cell division protein SsgB"/>
    <property type="match status" value="1"/>
</dbReference>
<protein>
    <submittedName>
        <fullName evidence="1">Uncharacterized protein</fullName>
    </submittedName>
</protein>
<keyword evidence="2" id="KW-1185">Reference proteome</keyword>
<dbReference type="RefSeq" id="WP_093174554.1">
    <property type="nucleotide sequence ID" value="NZ_FNCN01000038.1"/>
</dbReference>
<dbReference type="OrthoDB" id="4186410at2"/>
<dbReference type="STRING" id="504805.SAMN05421505_13822"/>
<dbReference type="Proteomes" id="UP000198923">
    <property type="component" value="Unassembled WGS sequence"/>
</dbReference>
<evidence type="ECO:0000313" key="2">
    <source>
        <dbReference type="Proteomes" id="UP000198923"/>
    </source>
</evidence>